<evidence type="ECO:0008006" key="4">
    <source>
        <dbReference type="Google" id="ProtNLM"/>
    </source>
</evidence>
<dbReference type="GeneID" id="68114928"/>
<dbReference type="Pfam" id="PF00106">
    <property type="entry name" value="adh_short"/>
    <property type="match status" value="1"/>
</dbReference>
<feature type="transmembrane region" description="Helical" evidence="1">
    <location>
        <begin position="6"/>
        <end position="28"/>
    </location>
</feature>
<dbReference type="EMBL" id="VFQX01000004">
    <property type="protein sequence ID" value="KAF0983795.1"/>
    <property type="molecule type" value="Genomic_DNA"/>
</dbReference>
<dbReference type="SUPFAM" id="SSF51735">
    <property type="entry name" value="NAD(P)-binding Rossmann-fold domains"/>
    <property type="match status" value="1"/>
</dbReference>
<dbReference type="InterPro" id="IPR036291">
    <property type="entry name" value="NAD(P)-bd_dom_sf"/>
</dbReference>
<dbReference type="GO" id="GO:0006666">
    <property type="term" value="P:3-keto-sphinganine metabolic process"/>
    <property type="evidence" value="ECO:0007669"/>
    <property type="project" value="TreeGrafter"/>
</dbReference>
<dbReference type="PANTHER" id="PTHR43550">
    <property type="entry name" value="3-KETODIHYDROSPHINGOSINE REDUCTASE"/>
    <property type="match status" value="1"/>
</dbReference>
<dbReference type="AlphaFoldDB" id="A0A6A5CET8"/>
<evidence type="ECO:0000313" key="2">
    <source>
        <dbReference type="EMBL" id="KAF0983795.1"/>
    </source>
</evidence>
<keyword evidence="1" id="KW-0472">Membrane</keyword>
<gene>
    <name evidence="2" type="ORF">FDP41_007710</name>
</gene>
<dbReference type="PRINTS" id="PR00081">
    <property type="entry name" value="GDHRDH"/>
</dbReference>
<organism evidence="2 3">
    <name type="scientific">Naegleria fowleri</name>
    <name type="common">Brain eating amoeba</name>
    <dbReference type="NCBI Taxonomy" id="5763"/>
    <lineage>
        <taxon>Eukaryota</taxon>
        <taxon>Discoba</taxon>
        <taxon>Heterolobosea</taxon>
        <taxon>Tetramitia</taxon>
        <taxon>Eutetramitia</taxon>
        <taxon>Vahlkampfiidae</taxon>
        <taxon>Naegleria</taxon>
    </lineage>
</organism>
<dbReference type="Gene3D" id="3.40.50.720">
    <property type="entry name" value="NAD(P)-binding Rossmann-like Domain"/>
    <property type="match status" value="1"/>
</dbReference>
<name>A0A6A5CET8_NAEFO</name>
<keyword evidence="1" id="KW-1133">Transmembrane helix</keyword>
<dbReference type="VEuPathDB" id="AmoebaDB:FDP41_007710"/>
<keyword evidence="3" id="KW-1185">Reference proteome</keyword>
<dbReference type="RefSeq" id="XP_044568508.1">
    <property type="nucleotide sequence ID" value="XM_044711485.1"/>
</dbReference>
<dbReference type="PANTHER" id="PTHR43550:SF3">
    <property type="entry name" value="3-KETODIHYDROSPHINGOSINE REDUCTASE"/>
    <property type="match status" value="1"/>
</dbReference>
<accession>A0A6A5CET8</accession>
<dbReference type="Proteomes" id="UP000444721">
    <property type="component" value="Unassembled WGS sequence"/>
</dbReference>
<proteinExistence type="predicted"/>
<dbReference type="VEuPathDB" id="AmoebaDB:NfTy_006390"/>
<reference evidence="2 3" key="1">
    <citation type="journal article" date="2019" name="Sci. Rep.">
        <title>Nanopore sequencing improves the draft genome of the human pathogenic amoeba Naegleria fowleri.</title>
        <authorList>
            <person name="Liechti N."/>
            <person name="Schurch N."/>
            <person name="Bruggmann R."/>
            <person name="Wittwer M."/>
        </authorList>
    </citation>
    <scope>NUCLEOTIDE SEQUENCE [LARGE SCALE GENOMIC DNA]</scope>
    <source>
        <strain evidence="2 3">ATCC 30894</strain>
    </source>
</reference>
<dbReference type="VEuPathDB" id="AmoebaDB:NF0016740"/>
<sequence length="362" mass="40598">MILLALLQGLFYTSVALSSLHVLHYFLFQRKRMKHSMRGKNVLISGGSTGIGLGIAIECLKQGCSNLIIVARNRDKLEQAKKELATYSEEKQSIFIYPCDVTDEKQVDSMLEEIYSKILKRKVDYLFINQGLSIPGYATLQPMSDFKYQMDLNYFSHVLVSKKFIPTMLDEKMDDSSSSHIIFVGSACSITSFVGYGSYAPTKYAIKGYAEALRSELLGTNIRIHLALPVDTDTEGFKKENETKPKECATLSSLSGLQTYIESGSSLVRNLMKSGIQFYVTSSFDTYLQIVGGTLGVGPCVNIYNYPLLDVIVGGVMVIPAILRGYAYYFDKVSYEAAQTHRNELFKKKLYKPVESFRTKVE</sequence>
<evidence type="ECO:0000313" key="3">
    <source>
        <dbReference type="Proteomes" id="UP000444721"/>
    </source>
</evidence>
<protein>
    <recommendedName>
        <fullName evidence="4">3-ketodihydrosphingosine reductase</fullName>
    </recommendedName>
</protein>
<dbReference type="GO" id="GO:0005789">
    <property type="term" value="C:endoplasmic reticulum membrane"/>
    <property type="evidence" value="ECO:0007669"/>
    <property type="project" value="TreeGrafter"/>
</dbReference>
<dbReference type="InterPro" id="IPR002347">
    <property type="entry name" value="SDR_fam"/>
</dbReference>
<dbReference type="GO" id="GO:0047560">
    <property type="term" value="F:3-dehydrosphinganine reductase activity"/>
    <property type="evidence" value="ECO:0007669"/>
    <property type="project" value="TreeGrafter"/>
</dbReference>
<keyword evidence="1" id="KW-0812">Transmembrane</keyword>
<evidence type="ECO:0000256" key="1">
    <source>
        <dbReference type="SAM" id="Phobius"/>
    </source>
</evidence>
<dbReference type="GO" id="GO:0030148">
    <property type="term" value="P:sphingolipid biosynthetic process"/>
    <property type="evidence" value="ECO:0007669"/>
    <property type="project" value="TreeGrafter"/>
</dbReference>
<dbReference type="OMA" id="YAGAHPN"/>
<dbReference type="OrthoDB" id="37659at2759"/>
<comment type="caution">
    <text evidence="2">The sequence shown here is derived from an EMBL/GenBank/DDBJ whole genome shotgun (WGS) entry which is preliminary data.</text>
</comment>